<evidence type="ECO:0000256" key="3">
    <source>
        <dbReference type="ARBA" id="ARBA00022982"/>
    </source>
</evidence>
<dbReference type="PANTHER" id="PTHR36923:SF3">
    <property type="entry name" value="FERREDOXIN"/>
    <property type="match status" value="1"/>
</dbReference>
<dbReference type="InterPro" id="IPR017900">
    <property type="entry name" value="4Fe4S_Fe_S_CS"/>
</dbReference>
<dbReference type="GO" id="GO:0051536">
    <property type="term" value="F:iron-sulfur cluster binding"/>
    <property type="evidence" value="ECO:0007669"/>
    <property type="project" value="UniProtKB-KW"/>
</dbReference>
<evidence type="ECO:0000256" key="5">
    <source>
        <dbReference type="ARBA" id="ARBA00023014"/>
    </source>
</evidence>
<dbReference type="InterPro" id="IPR001080">
    <property type="entry name" value="3Fe4S_ferredoxin"/>
</dbReference>
<protein>
    <recommendedName>
        <fullName evidence="6">Ferredoxin</fullName>
    </recommendedName>
</protein>
<evidence type="ECO:0000313" key="8">
    <source>
        <dbReference type="EMBL" id="WRO21324.1"/>
    </source>
</evidence>
<feature type="domain" description="4Fe-4S ferredoxin-type" evidence="7">
    <location>
        <begin position="1"/>
        <end position="29"/>
    </location>
</feature>
<dbReference type="PRINTS" id="PR00352">
    <property type="entry name" value="3FE4SFRDOXIN"/>
</dbReference>
<dbReference type="PROSITE" id="PS00198">
    <property type="entry name" value="4FE4S_FER_1"/>
    <property type="match status" value="1"/>
</dbReference>
<dbReference type="Gene3D" id="3.30.70.20">
    <property type="match status" value="1"/>
</dbReference>
<comment type="function">
    <text evidence="6">Ferredoxins are iron-sulfur proteins that transfer electrons in a wide variety of metabolic reactions.</text>
</comment>
<gene>
    <name evidence="8" type="ORF">MFMK1_001127</name>
</gene>
<dbReference type="KEGG" id="dbc:MFMK1_001127"/>
<organism evidence="8 9">
    <name type="scientific">Metallumcola ferriviriculae</name>
    <dbReference type="NCBI Taxonomy" id="3039180"/>
    <lineage>
        <taxon>Bacteria</taxon>
        <taxon>Bacillati</taxon>
        <taxon>Bacillota</taxon>
        <taxon>Clostridia</taxon>
        <taxon>Neomoorellales</taxon>
        <taxon>Desulfitibacteraceae</taxon>
        <taxon>Metallumcola</taxon>
    </lineage>
</organism>
<proteinExistence type="predicted"/>
<dbReference type="EMBL" id="CP121694">
    <property type="protein sequence ID" value="WRO21324.1"/>
    <property type="molecule type" value="Genomic_DNA"/>
</dbReference>
<evidence type="ECO:0000256" key="6">
    <source>
        <dbReference type="RuleBase" id="RU368020"/>
    </source>
</evidence>
<reference evidence="8 9" key="1">
    <citation type="submission" date="2023-04" db="EMBL/GenBank/DDBJ databases">
        <authorList>
            <person name="Hsu D."/>
        </authorList>
    </citation>
    <scope>NUCLEOTIDE SEQUENCE [LARGE SCALE GENOMIC DNA]</scope>
    <source>
        <strain evidence="8 9">MK1</strain>
    </source>
</reference>
<evidence type="ECO:0000313" key="9">
    <source>
        <dbReference type="Proteomes" id="UP001329915"/>
    </source>
</evidence>
<sequence length="62" mass="6711">MKVKINEELCIACGACEGICPDVFKLEGDVSKVLVDEIPPEFEDEVIEAAEGCPSQAIEVEK</sequence>
<dbReference type="Pfam" id="PF13370">
    <property type="entry name" value="Fer4_13"/>
    <property type="match status" value="1"/>
</dbReference>
<dbReference type="PANTHER" id="PTHR36923">
    <property type="entry name" value="FERREDOXIN"/>
    <property type="match status" value="1"/>
</dbReference>
<evidence type="ECO:0000256" key="1">
    <source>
        <dbReference type="ARBA" id="ARBA00022448"/>
    </source>
</evidence>
<keyword evidence="5 6" id="KW-0411">Iron-sulfur</keyword>
<evidence type="ECO:0000256" key="4">
    <source>
        <dbReference type="ARBA" id="ARBA00023004"/>
    </source>
</evidence>
<dbReference type="RefSeq" id="WP_366924174.1">
    <property type="nucleotide sequence ID" value="NZ_CP121694.1"/>
</dbReference>
<dbReference type="SUPFAM" id="SSF54862">
    <property type="entry name" value="4Fe-4S ferredoxins"/>
    <property type="match status" value="1"/>
</dbReference>
<dbReference type="AlphaFoldDB" id="A0AAU0UKM6"/>
<dbReference type="InterPro" id="IPR051269">
    <property type="entry name" value="Fe-S_cluster_ET"/>
</dbReference>
<dbReference type="InterPro" id="IPR017896">
    <property type="entry name" value="4Fe4S_Fe-S-bd"/>
</dbReference>
<keyword evidence="2 6" id="KW-0479">Metal-binding</keyword>
<dbReference type="PROSITE" id="PS51379">
    <property type="entry name" value="4FE4S_FER_2"/>
    <property type="match status" value="1"/>
</dbReference>
<evidence type="ECO:0000256" key="2">
    <source>
        <dbReference type="ARBA" id="ARBA00022723"/>
    </source>
</evidence>
<keyword evidence="1 6" id="KW-0813">Transport</keyword>
<keyword evidence="9" id="KW-1185">Reference proteome</keyword>
<accession>A0AAU0UKM6</accession>
<keyword evidence="4 6" id="KW-0408">Iron</keyword>
<name>A0AAU0UKM6_9FIRM</name>
<evidence type="ECO:0000259" key="7">
    <source>
        <dbReference type="PROSITE" id="PS51379"/>
    </source>
</evidence>
<dbReference type="Proteomes" id="UP001329915">
    <property type="component" value="Chromosome"/>
</dbReference>
<dbReference type="GO" id="GO:0009055">
    <property type="term" value="F:electron transfer activity"/>
    <property type="evidence" value="ECO:0007669"/>
    <property type="project" value="UniProtKB-UniRule"/>
</dbReference>
<dbReference type="GO" id="GO:0005506">
    <property type="term" value="F:iron ion binding"/>
    <property type="evidence" value="ECO:0007669"/>
    <property type="project" value="UniProtKB-UniRule"/>
</dbReference>
<keyword evidence="3 6" id="KW-0249">Electron transport</keyword>